<dbReference type="STRING" id="1850517.A8708_23000"/>
<proteinExistence type="predicted"/>
<dbReference type="EMBL" id="LYPB01000084">
    <property type="protein sequence ID" value="OAS15289.1"/>
    <property type="molecule type" value="Genomic_DNA"/>
</dbReference>
<evidence type="ECO:0000313" key="2">
    <source>
        <dbReference type="Proteomes" id="UP000078454"/>
    </source>
</evidence>
<accession>A0A198A1E1</accession>
<reference evidence="1 2" key="1">
    <citation type="submission" date="2016-05" db="EMBL/GenBank/DDBJ databases">
        <title>Paenibacillus sp. 1ZS3-15 nov., isolated from the rhizosphere soil.</title>
        <authorList>
            <person name="Zhang X.X."/>
            <person name="Zhang J."/>
        </authorList>
    </citation>
    <scope>NUCLEOTIDE SEQUENCE [LARGE SCALE GENOMIC DNA]</scope>
    <source>
        <strain evidence="1 2">1ZS3-15</strain>
    </source>
</reference>
<comment type="caution">
    <text evidence="1">The sequence shown here is derived from an EMBL/GenBank/DDBJ whole genome shotgun (WGS) entry which is preliminary data.</text>
</comment>
<gene>
    <name evidence="1" type="ORF">A8708_23000</name>
</gene>
<name>A0A198A1E1_9BACL</name>
<organism evidence="1 2">
    <name type="scientific">Paenibacillus oryzisoli</name>
    <dbReference type="NCBI Taxonomy" id="1850517"/>
    <lineage>
        <taxon>Bacteria</taxon>
        <taxon>Bacillati</taxon>
        <taxon>Bacillota</taxon>
        <taxon>Bacilli</taxon>
        <taxon>Bacillales</taxon>
        <taxon>Paenibacillaceae</taxon>
        <taxon>Paenibacillus</taxon>
    </lineage>
</organism>
<dbReference type="Proteomes" id="UP000078454">
    <property type="component" value="Unassembled WGS sequence"/>
</dbReference>
<keyword evidence="2" id="KW-1185">Reference proteome</keyword>
<evidence type="ECO:0000313" key="1">
    <source>
        <dbReference type="EMBL" id="OAS15289.1"/>
    </source>
</evidence>
<dbReference type="AlphaFoldDB" id="A0A198A1E1"/>
<protein>
    <submittedName>
        <fullName evidence="1">Uncharacterized protein</fullName>
    </submittedName>
</protein>
<sequence length="169" mass="19994">MLVGTRLLSEQLVKTRFPHLRYIRIHTSDKYRATIYAWNEDLQLSKQDALNVEKYANAYLYPYVVFQVKAYCAVRADNVPLLQEVPVDITQTALRSNLNQYGILAAINRQFPYGRLRFKHYDVIHSMIHFDFDALKRMGEHEKEILLRFLREMIPLGCYCEVQFLEDDS</sequence>